<accession>A0ABM0M1W1</accession>
<feature type="domain" description="Helicase C-terminal" evidence="10">
    <location>
        <begin position="443"/>
        <end position="633"/>
    </location>
</feature>
<evidence type="ECO:0000256" key="5">
    <source>
        <dbReference type="ARBA" id="ARBA00022806"/>
    </source>
</evidence>
<feature type="short sequence motif" description="Q motif" evidence="7">
    <location>
        <begin position="224"/>
        <end position="252"/>
    </location>
</feature>
<dbReference type="Gene3D" id="3.40.50.300">
    <property type="entry name" value="P-loop containing nucleotide triphosphate hydrolases"/>
    <property type="match status" value="2"/>
</dbReference>
<feature type="domain" description="DEAD-box RNA helicase Q" evidence="11">
    <location>
        <begin position="224"/>
        <end position="252"/>
    </location>
</feature>
<comment type="similarity">
    <text evidence="1">Belongs to the DEAD box helicase family. DDX59 subfamily.</text>
</comment>
<evidence type="ECO:0000256" key="4">
    <source>
        <dbReference type="ARBA" id="ARBA00022801"/>
    </source>
</evidence>
<dbReference type="PROSITE" id="PS51194">
    <property type="entry name" value="HELICASE_CTER"/>
    <property type="match status" value="1"/>
</dbReference>
<proteinExistence type="inferred from homology"/>
<evidence type="ECO:0000256" key="6">
    <source>
        <dbReference type="ARBA" id="ARBA00022840"/>
    </source>
</evidence>
<dbReference type="Gene3D" id="3.30.60.220">
    <property type="match status" value="1"/>
</dbReference>
<keyword evidence="4" id="KW-0378">Hydrolase</keyword>
<evidence type="ECO:0000313" key="12">
    <source>
        <dbReference type="Proteomes" id="UP000694865"/>
    </source>
</evidence>
<dbReference type="InterPro" id="IPR014014">
    <property type="entry name" value="RNA_helicase_DEAD_Q_motif"/>
</dbReference>
<evidence type="ECO:0000259" key="10">
    <source>
        <dbReference type="PROSITE" id="PS51194"/>
    </source>
</evidence>
<keyword evidence="3" id="KW-0547">Nucleotide-binding</keyword>
<dbReference type="PROSITE" id="PS51195">
    <property type="entry name" value="Q_MOTIF"/>
    <property type="match status" value="1"/>
</dbReference>
<keyword evidence="12" id="KW-1185">Reference proteome</keyword>
<feature type="compositionally biased region" description="Basic residues" evidence="8">
    <location>
        <begin position="7"/>
        <end position="18"/>
    </location>
</feature>
<dbReference type="RefSeq" id="XP_006814002.1">
    <property type="nucleotide sequence ID" value="XM_006813939.1"/>
</dbReference>
<dbReference type="Pfam" id="PF00270">
    <property type="entry name" value="DEAD"/>
    <property type="match status" value="1"/>
</dbReference>
<dbReference type="Pfam" id="PF00271">
    <property type="entry name" value="Helicase_C"/>
    <property type="match status" value="1"/>
</dbReference>
<feature type="compositionally biased region" description="Basic and acidic residues" evidence="8">
    <location>
        <begin position="42"/>
        <end position="54"/>
    </location>
</feature>
<sequence>MFVPRSVGHKNKQSKKQKPTSLKSSVSMSPHVGTDSPALPKVEIKDDKHERKDIKTLMPKELRDPLDTDQVLENSNVVSDDVGSKDDVISYRKDQRWPMPGEPVCVMCGRYAEYICDQTDTDVCSLECKGKHLADVGMPILPIDNDNKCKDVTQTSNSDTHPPSFSLHSTIAQDTLSSVVTEHTLIYSYKEHDEIKRLSNEQVDELKVQLGISIRGIEVPRPILEFRHLSLPEKLSSNLHSAGYESPTAVQMQVLPVFLCQRDTMVCAQTSSGKTLAFLLPIIIHIQNHMTSNPACHVPLALILAPTRELCMQIEDQAKELMQGIPRMKTSLLVGGLPMPTQLYRLSKGVQLIVATPGRLKDILDRGGVILESLQVVIIDEMDSMLHMGFQEQVLDILKHAPDDVQTMMCSATIPSAIEKMASSLLSNPVYVSLGKPSMPNEAVRQIILWVEEPSKKKKLYSILQDPKYFKPPMVVFVESRVGADFLAEAIHKICGVNCLALHGEKQQSDRTFILQQFLDGNIQVLVCTGLVGRGIDFPKVKLVINFDMPSRIEQYVHQVGRASRLGERGTTITFINNGCKYILLLLVLQALPDVVDCVGLNALLGHRFQKLRKKTVISLSTPDIALLLKLLTPSQAAGSDIQ</sequence>
<dbReference type="EC" id="3.6.4.13" evidence="2"/>
<dbReference type="InterPro" id="IPR027417">
    <property type="entry name" value="P-loop_NTPase"/>
</dbReference>
<dbReference type="InterPro" id="IPR007529">
    <property type="entry name" value="Znf_HIT"/>
</dbReference>
<gene>
    <name evidence="13" type="primary">LOC100367305</name>
</gene>
<feature type="compositionally biased region" description="Polar residues" evidence="8">
    <location>
        <begin position="19"/>
        <end position="28"/>
    </location>
</feature>
<name>A0ABM0M1W1_SACKO</name>
<dbReference type="SMART" id="SM00490">
    <property type="entry name" value="HELICc"/>
    <property type="match status" value="1"/>
</dbReference>
<reference evidence="13" key="1">
    <citation type="submission" date="2025-08" db="UniProtKB">
        <authorList>
            <consortium name="RefSeq"/>
        </authorList>
    </citation>
    <scope>IDENTIFICATION</scope>
    <source>
        <tissue evidence="13">Testes</tissue>
    </source>
</reference>
<keyword evidence="6" id="KW-0067">ATP-binding</keyword>
<evidence type="ECO:0000256" key="3">
    <source>
        <dbReference type="ARBA" id="ARBA00022741"/>
    </source>
</evidence>
<feature type="region of interest" description="Disordered" evidence="8">
    <location>
        <begin position="1"/>
        <end position="54"/>
    </location>
</feature>
<dbReference type="GeneID" id="100367305"/>
<evidence type="ECO:0000256" key="7">
    <source>
        <dbReference type="PROSITE-ProRule" id="PRU00552"/>
    </source>
</evidence>
<dbReference type="InterPro" id="IPR011545">
    <property type="entry name" value="DEAD/DEAH_box_helicase_dom"/>
</dbReference>
<keyword evidence="5" id="KW-0347">Helicase</keyword>
<dbReference type="PANTHER" id="PTHR47958">
    <property type="entry name" value="ATP-DEPENDENT RNA HELICASE DBP3"/>
    <property type="match status" value="1"/>
</dbReference>
<dbReference type="InterPro" id="IPR014001">
    <property type="entry name" value="Helicase_ATP-bd"/>
</dbReference>
<dbReference type="SMART" id="SM00487">
    <property type="entry name" value="DEXDc"/>
    <property type="match status" value="1"/>
</dbReference>
<dbReference type="PROSITE" id="PS51192">
    <property type="entry name" value="HELICASE_ATP_BIND_1"/>
    <property type="match status" value="1"/>
</dbReference>
<evidence type="ECO:0000259" key="9">
    <source>
        <dbReference type="PROSITE" id="PS51192"/>
    </source>
</evidence>
<dbReference type="InterPro" id="IPR001650">
    <property type="entry name" value="Helicase_C-like"/>
</dbReference>
<evidence type="ECO:0000256" key="2">
    <source>
        <dbReference type="ARBA" id="ARBA00012552"/>
    </source>
</evidence>
<dbReference type="Proteomes" id="UP000694865">
    <property type="component" value="Unplaced"/>
</dbReference>
<feature type="domain" description="Helicase ATP-binding" evidence="9">
    <location>
        <begin position="255"/>
        <end position="432"/>
    </location>
</feature>
<dbReference type="SUPFAM" id="SSF52540">
    <property type="entry name" value="P-loop containing nucleoside triphosphate hydrolases"/>
    <property type="match status" value="2"/>
</dbReference>
<organism evidence="12 13">
    <name type="scientific">Saccoglossus kowalevskii</name>
    <name type="common">Acorn worm</name>
    <dbReference type="NCBI Taxonomy" id="10224"/>
    <lineage>
        <taxon>Eukaryota</taxon>
        <taxon>Metazoa</taxon>
        <taxon>Hemichordata</taxon>
        <taxon>Enteropneusta</taxon>
        <taxon>Harrimaniidae</taxon>
        <taxon>Saccoglossus</taxon>
    </lineage>
</organism>
<protein>
    <recommendedName>
        <fullName evidence="2">RNA helicase</fullName>
        <ecNumber evidence="2">3.6.4.13</ecNumber>
    </recommendedName>
</protein>
<evidence type="ECO:0000256" key="8">
    <source>
        <dbReference type="SAM" id="MobiDB-lite"/>
    </source>
</evidence>
<dbReference type="CDD" id="cd23022">
    <property type="entry name" value="zf-HIT_DDX59"/>
    <property type="match status" value="1"/>
</dbReference>
<dbReference type="Pfam" id="PF04438">
    <property type="entry name" value="zf-HIT"/>
    <property type="match status" value="1"/>
</dbReference>
<dbReference type="CDD" id="cd18787">
    <property type="entry name" value="SF2_C_DEAD"/>
    <property type="match status" value="1"/>
</dbReference>
<evidence type="ECO:0000313" key="13">
    <source>
        <dbReference type="RefSeq" id="XP_006814002.1"/>
    </source>
</evidence>
<evidence type="ECO:0000259" key="11">
    <source>
        <dbReference type="PROSITE" id="PS51195"/>
    </source>
</evidence>
<evidence type="ECO:0000256" key="1">
    <source>
        <dbReference type="ARBA" id="ARBA00009718"/>
    </source>
</evidence>